<reference evidence="1 2" key="4">
    <citation type="journal article" date="2018" name="Environ. Microbiol. Rep.">
        <title>Phylogenetic distribution of roseobacticides in the Roseobacter group and their effect on microalgae.</title>
        <authorList>
            <person name="Sonnenschein E.C."/>
            <person name="Phippen C.B."/>
            <person name="Bentzon-Tilia M."/>
            <person name="Rasmussen S.A."/>
            <person name="Nielsen K.F."/>
            <person name="Gram L."/>
        </authorList>
    </citation>
    <scope>NUCLEOTIDE SEQUENCE [LARGE SCALE GENOMIC DNA]</scope>
    <source>
        <strain evidence="1 2">P36</strain>
    </source>
</reference>
<reference evidence="1 2" key="2">
    <citation type="journal article" date="2017" name="Genome Biol. Evol.">
        <title>Trajectories and Drivers of Genome Evolution in Surface-Associated Marine Phaeobacter.</title>
        <authorList>
            <person name="Freese H.M."/>
            <person name="Sikorski J."/>
            <person name="Bunk B."/>
            <person name="Scheuner C."/>
            <person name="Meier-Kolthoff J.P."/>
            <person name="Sproer C."/>
            <person name="Gram L."/>
            <person name="Overmann J."/>
        </authorList>
    </citation>
    <scope>NUCLEOTIDE SEQUENCE [LARGE SCALE GENOMIC DNA]</scope>
    <source>
        <strain evidence="1 2">P36</strain>
    </source>
</reference>
<accession>A0ABM6PJY4</accession>
<name>A0ABM6PJY4_9RHOB</name>
<dbReference type="SUPFAM" id="SSF46689">
    <property type="entry name" value="Homeodomain-like"/>
    <property type="match status" value="1"/>
</dbReference>
<protein>
    <recommendedName>
        <fullName evidence="3">Helix-turn-helix domain protein</fullName>
    </recommendedName>
</protein>
<sequence>MTLGVLRRVKKRLPIEKRIELAQRYAKGEQPNDLSKAFGVSVRQVYRIIAEEKGDTRSKDDKQVVVSFRAPEAEVKGYLDLVKVHGIQEKSSAFRSLVRMAQGLVELFPDRFEAFNRSAWLIRKEGQLLNQLAKAVHKGKLRLTDEDRHLLSKCLDANQRLHDDLRMILEEHKGRRGYTTAALNSQNEAAFDAE</sequence>
<evidence type="ECO:0000313" key="2">
    <source>
        <dbReference type="Proteomes" id="UP000218891"/>
    </source>
</evidence>
<reference evidence="1 2" key="1">
    <citation type="journal article" date="2017" name="Front. Microbiol.">
        <title>Phaeobacter piscinae sp. nov., a species of the Roseobacter group and potential aquaculture probiont.</title>
        <authorList>
            <person name="Sonnenschein E.C."/>
            <person name="Phippen C.B.W."/>
            <person name="Nielsen K.F."/>
            <person name="Mateiu R.V."/>
            <person name="Melchiorsen J."/>
            <person name="Gram L."/>
            <person name="Overmann J."/>
            <person name="Freese H.M."/>
        </authorList>
    </citation>
    <scope>NUCLEOTIDE SEQUENCE [LARGE SCALE GENOMIC DNA]</scope>
    <source>
        <strain evidence="1 2">P36</strain>
    </source>
</reference>
<proteinExistence type="predicted"/>
<organism evidence="1 2">
    <name type="scientific">Phaeobacter piscinae</name>
    <dbReference type="NCBI Taxonomy" id="1580596"/>
    <lineage>
        <taxon>Bacteria</taxon>
        <taxon>Pseudomonadati</taxon>
        <taxon>Pseudomonadota</taxon>
        <taxon>Alphaproteobacteria</taxon>
        <taxon>Rhodobacterales</taxon>
        <taxon>Roseobacteraceae</taxon>
        <taxon>Phaeobacter</taxon>
    </lineage>
</organism>
<dbReference type="InterPro" id="IPR009057">
    <property type="entry name" value="Homeodomain-like_sf"/>
</dbReference>
<keyword evidence="1" id="KW-0614">Plasmid</keyword>
<evidence type="ECO:0000313" key="1">
    <source>
        <dbReference type="EMBL" id="ATG38097.1"/>
    </source>
</evidence>
<dbReference type="EMBL" id="CP010649">
    <property type="protein sequence ID" value="ATG38097.1"/>
    <property type="molecule type" value="Genomic_DNA"/>
</dbReference>
<keyword evidence="2" id="KW-1185">Reference proteome</keyword>
<reference evidence="1 2" key="3">
    <citation type="journal article" date="2017" name="Int. J. Syst. Evol. Microbiol.">
        <title>Adaptation of Surface-Associated Bacteria to the Open Ocean: A Genomically Distinct Subpopulation of Phaeobacter gallaeciensis Colonizes Pacific Mesozooplankton.</title>
        <authorList>
            <person name="Freese H.M."/>
            <person name="Methner A."/>
            <person name="Overmann J."/>
        </authorList>
    </citation>
    <scope>NUCLEOTIDE SEQUENCE [LARGE SCALE GENOMIC DNA]</scope>
    <source>
        <strain evidence="1 2">P36</strain>
    </source>
</reference>
<dbReference type="Pfam" id="PF13384">
    <property type="entry name" value="HTH_23"/>
    <property type="match status" value="1"/>
</dbReference>
<geneLocation type="plasmid" evidence="1 2">
    <name>pP36_f</name>
</geneLocation>
<gene>
    <name evidence="1" type="ORF">PhaeoP36_04022</name>
</gene>
<evidence type="ECO:0008006" key="3">
    <source>
        <dbReference type="Google" id="ProtNLM"/>
    </source>
</evidence>
<dbReference type="Proteomes" id="UP000218891">
    <property type="component" value="Plasmid pP36_f"/>
</dbReference>